<feature type="domain" description="DDH" evidence="1">
    <location>
        <begin position="4"/>
        <end position="136"/>
    </location>
</feature>
<name>A0A926ND11_9BACI</name>
<reference evidence="3" key="1">
    <citation type="submission" date="2020-09" db="EMBL/GenBank/DDBJ databases">
        <title>A novel bacterium of genus Bacillus, isolated from South China Sea.</title>
        <authorList>
            <person name="Huang H."/>
            <person name="Mo K."/>
            <person name="Hu Y."/>
        </authorList>
    </citation>
    <scope>NUCLEOTIDE SEQUENCE</scope>
    <source>
        <strain evidence="3">IB182487</strain>
    </source>
</reference>
<dbReference type="Proteomes" id="UP000626844">
    <property type="component" value="Unassembled WGS sequence"/>
</dbReference>
<dbReference type="Pfam" id="PF01368">
    <property type="entry name" value="DHH"/>
    <property type="match status" value="1"/>
</dbReference>
<protein>
    <submittedName>
        <fullName evidence="3">Oligoribonuclease</fullName>
    </submittedName>
</protein>
<dbReference type="AlphaFoldDB" id="A0A926ND11"/>
<evidence type="ECO:0000259" key="2">
    <source>
        <dbReference type="Pfam" id="PF26386"/>
    </source>
</evidence>
<dbReference type="RefSeq" id="WP_191155196.1">
    <property type="nucleotide sequence ID" value="NZ_JACXAI010000002.1"/>
</dbReference>
<proteinExistence type="predicted"/>
<dbReference type="Pfam" id="PF26386">
    <property type="entry name" value="NrnB_C"/>
    <property type="match status" value="1"/>
</dbReference>
<dbReference type="PANTHER" id="PTHR42146">
    <property type="entry name" value="3',5'-CYCLIC-NUCLEOTIDE PHOSPHODIESTERASE"/>
    <property type="match status" value="1"/>
</dbReference>
<dbReference type="Gene3D" id="3.10.310.30">
    <property type="match status" value="1"/>
</dbReference>
<organism evidence="3 4">
    <name type="scientific">Metabacillus arenae</name>
    <dbReference type="NCBI Taxonomy" id="2771434"/>
    <lineage>
        <taxon>Bacteria</taxon>
        <taxon>Bacillati</taxon>
        <taxon>Bacillota</taxon>
        <taxon>Bacilli</taxon>
        <taxon>Bacillales</taxon>
        <taxon>Bacillaceae</taxon>
        <taxon>Metabacillus</taxon>
    </lineage>
</organism>
<dbReference type="EMBL" id="JACXAI010000002">
    <property type="protein sequence ID" value="MBD1378971.1"/>
    <property type="molecule type" value="Genomic_DNA"/>
</dbReference>
<sequence>MDYYLYSHNDLDGVGCGILAKIAFGEKIKIKYNSISSLNHELELYFDQKRYQDVLYITDLGINEENEKRIEQYIKKGGTVQLIDHHKSSLHLGKYPWAIVKIQENEQKLSSATSLFFHYIVENNLLNETKGIKEFVELVRLYDTWEWDKLKVQAAKNLNDLLYLDSIEEFEKKIVAKLQEESEFSFSELEEHVLHIEEKKTERYIHKKKREVWQTFVKDHCIGIVFAEQYQSELGNGLGEEFPHLDYIAIVNMSSRRVGFRTIHDHVDLAEVAHMYGGGGHAKAAGCQLTKEAYQAFVESTLETVPIKQDHQNNKQNGVEKEKGILFENKEEEMFLIKKLNDKWEIKCKGKKILESFLSEVKAIDFLRRKYQVFLSSDEKYQSYLKKN</sequence>
<dbReference type="PANTHER" id="PTHR42146:SF1">
    <property type="entry name" value="OLIGORIBONUCLEASE NRNB"/>
    <property type="match status" value="1"/>
</dbReference>
<dbReference type="InterPro" id="IPR038763">
    <property type="entry name" value="DHH_sf"/>
</dbReference>
<evidence type="ECO:0000259" key="1">
    <source>
        <dbReference type="Pfam" id="PF01368"/>
    </source>
</evidence>
<gene>
    <name evidence="3" type="ORF">IC621_01900</name>
</gene>
<comment type="caution">
    <text evidence="3">The sequence shown here is derived from an EMBL/GenBank/DDBJ whole genome shotgun (WGS) entry which is preliminary data.</text>
</comment>
<dbReference type="InterPro" id="IPR052968">
    <property type="entry name" value="Nucleotide_metab_enz"/>
</dbReference>
<dbReference type="InterPro" id="IPR058608">
    <property type="entry name" value="NrnB_C"/>
</dbReference>
<accession>A0A926ND11</accession>
<evidence type="ECO:0000313" key="3">
    <source>
        <dbReference type="EMBL" id="MBD1378971.1"/>
    </source>
</evidence>
<dbReference type="SUPFAM" id="SSF64182">
    <property type="entry name" value="DHH phosphoesterases"/>
    <property type="match status" value="1"/>
</dbReference>
<evidence type="ECO:0000313" key="4">
    <source>
        <dbReference type="Proteomes" id="UP000626844"/>
    </source>
</evidence>
<dbReference type="InterPro" id="IPR001667">
    <property type="entry name" value="DDH_dom"/>
</dbReference>
<feature type="domain" description="Oligoribonuclease NrnB C-terminal" evidence="2">
    <location>
        <begin position="324"/>
        <end position="387"/>
    </location>
</feature>
<keyword evidence="4" id="KW-1185">Reference proteome</keyword>